<organism evidence="1 2">
    <name type="scientific">Acinetobacter towneri</name>
    <dbReference type="NCBI Taxonomy" id="202956"/>
    <lineage>
        <taxon>Bacteria</taxon>
        <taxon>Pseudomonadati</taxon>
        <taxon>Pseudomonadota</taxon>
        <taxon>Gammaproteobacteria</taxon>
        <taxon>Moraxellales</taxon>
        <taxon>Moraxellaceae</taxon>
        <taxon>Acinetobacter</taxon>
    </lineage>
</organism>
<dbReference type="RefSeq" id="WP_019836216.1">
    <property type="nucleotide sequence ID" value="NZ_CP183897.1"/>
</dbReference>
<comment type="caution">
    <text evidence="1">The sequence shown here is derived from an EMBL/GenBank/DDBJ whole genome shotgun (WGS) entry which is preliminary data.</text>
</comment>
<dbReference type="STRING" id="202956.BJN41_10775"/>
<dbReference type="eggNOG" id="ENOG5031C16">
    <property type="taxonomic scope" value="Bacteria"/>
</dbReference>
<gene>
    <name evidence="1" type="ORF">BJN41_10775</name>
</gene>
<evidence type="ECO:0000313" key="2">
    <source>
        <dbReference type="Proteomes" id="UP000186931"/>
    </source>
</evidence>
<accession>A0A1E8E1C6</accession>
<sequence length="120" mass="14201">MDNQLEQARDAWVNAFFTGNVELLAHYEDEDFKVVYTAESRVENRETRYANIQHAVNNGVWKPIKPNVESEEYEFDREQLNCRIQIGLADDQGYIQEIWRYLQGWKIQELCISKEKVAAE</sequence>
<dbReference type="Proteomes" id="UP000186931">
    <property type="component" value="Unassembled WGS sequence"/>
</dbReference>
<name>A0A1E8E1C6_9GAMM</name>
<dbReference type="AlphaFoldDB" id="A0A1E8E1C6"/>
<protein>
    <submittedName>
        <fullName evidence="1">Uncharacterized protein</fullName>
    </submittedName>
</protein>
<evidence type="ECO:0000313" key="1">
    <source>
        <dbReference type="EMBL" id="OFE43023.1"/>
    </source>
</evidence>
<dbReference type="EMBL" id="MKQS01000018">
    <property type="protein sequence ID" value="OFE43023.1"/>
    <property type="molecule type" value="Genomic_DNA"/>
</dbReference>
<proteinExistence type="predicted"/>
<reference evidence="1 2" key="1">
    <citation type="submission" date="2016-10" db="EMBL/GenBank/DDBJ databases">
        <title>Genome of airborne Acinetobacter sp. 5-2Ac02 in the hospital environment: Species near to Acinetobacter towneri.</title>
        <authorList>
            <person name="Barbosa B."/>
            <person name="Fernandez-Garcia L."/>
            <person name="Gato E."/>
            <person name="Leao R."/>
            <person name="Albano R."/>
            <person name="Fernandez B."/>
            <person name="Fernandez-Cuenca F."/>
            <person name="Marques E."/>
            <person name="Tomas M."/>
        </authorList>
    </citation>
    <scope>NUCLEOTIDE SEQUENCE [LARGE SCALE GENOMIC DNA]</scope>
    <source>
        <strain evidence="1 2">5-2Ac02</strain>
    </source>
</reference>